<evidence type="ECO:0000256" key="1">
    <source>
        <dbReference type="ARBA" id="ARBA00022443"/>
    </source>
</evidence>
<reference evidence="5 6" key="2">
    <citation type="submission" date="2018-10" db="EMBL/GenBank/DDBJ databases">
        <authorList>
            <consortium name="Pathogen Informatics"/>
        </authorList>
    </citation>
    <scope>NUCLEOTIDE SEQUENCE [LARGE SCALE GENOMIC DNA]</scope>
</reference>
<gene>
    <name evidence="5" type="ORF">EVEC_LOCUS6715</name>
</gene>
<feature type="domain" description="SH3" evidence="4">
    <location>
        <begin position="299"/>
        <end position="346"/>
    </location>
</feature>
<feature type="region of interest" description="Disordered" evidence="3">
    <location>
        <begin position="101"/>
        <end position="120"/>
    </location>
</feature>
<dbReference type="WBParaSite" id="EVEC_0000719401-mRNA-1">
    <property type="protein sequence ID" value="EVEC_0000719401-mRNA-1"/>
    <property type="gene ID" value="EVEC_0000719401"/>
</dbReference>
<evidence type="ECO:0000313" key="7">
    <source>
        <dbReference type="WBParaSite" id="EVEC_0000719401-mRNA-1"/>
    </source>
</evidence>
<feature type="compositionally biased region" description="Basic and acidic residues" evidence="3">
    <location>
        <begin position="179"/>
        <end position="208"/>
    </location>
</feature>
<evidence type="ECO:0000259" key="4">
    <source>
        <dbReference type="PROSITE" id="PS50002"/>
    </source>
</evidence>
<evidence type="ECO:0000256" key="3">
    <source>
        <dbReference type="SAM" id="MobiDB-lite"/>
    </source>
</evidence>
<evidence type="ECO:0000256" key="2">
    <source>
        <dbReference type="PROSITE-ProRule" id="PRU00192"/>
    </source>
</evidence>
<dbReference type="InterPro" id="IPR001452">
    <property type="entry name" value="SH3_domain"/>
</dbReference>
<evidence type="ECO:0000313" key="5">
    <source>
        <dbReference type="EMBL" id="VDD91964.1"/>
    </source>
</evidence>
<dbReference type="InterPro" id="IPR036028">
    <property type="entry name" value="SH3-like_dom_sf"/>
</dbReference>
<dbReference type="SUPFAM" id="SSF50044">
    <property type="entry name" value="SH3-domain"/>
    <property type="match status" value="1"/>
</dbReference>
<name>A0A0N4V9S2_ENTVE</name>
<accession>A0A0N4V9S2</accession>
<feature type="region of interest" description="Disordered" evidence="3">
    <location>
        <begin position="232"/>
        <end position="255"/>
    </location>
</feature>
<organism evidence="7">
    <name type="scientific">Enterobius vermicularis</name>
    <name type="common">Human pinworm</name>
    <dbReference type="NCBI Taxonomy" id="51028"/>
    <lineage>
        <taxon>Eukaryota</taxon>
        <taxon>Metazoa</taxon>
        <taxon>Ecdysozoa</taxon>
        <taxon>Nematoda</taxon>
        <taxon>Chromadorea</taxon>
        <taxon>Rhabditida</taxon>
        <taxon>Spirurina</taxon>
        <taxon>Oxyuridomorpha</taxon>
        <taxon>Oxyuroidea</taxon>
        <taxon>Oxyuridae</taxon>
        <taxon>Enterobius</taxon>
    </lineage>
</organism>
<feature type="region of interest" description="Disordered" evidence="3">
    <location>
        <begin position="159"/>
        <end position="208"/>
    </location>
</feature>
<sequence>MQKTNLQGEEALEKFYAEEMDRMLKQQSLRYQFIADKHSDWLKSYVELLRFISTLLGEANRQTPIEEEPRVPQARAPEANRAENSNTANVEIVENRLALSNQSSLEDKEDAEFTRPTGSRNADIFEGVSVSFATLSVQSLGSLMSKEDNDTFVNFIRGQPADRRQQGFDDPPATQMRQFHRDEDSYRRVARSDSHRMDDSHLPYDDYKKPDAAEGKYLNLDRRSWLKAEEHEVPPVRQAGQRPVPAVRSTQQDDHRIGRVESRRLEKKRPLDETDGVMIQNNINAVPTVMIPPVFNNSDNGRLLVCIHDFRGQTASQLSLQAGDRVVLIKSGSKGWIFAKHVQTQM</sequence>
<dbReference type="OrthoDB" id="10255964at2759"/>
<dbReference type="AlphaFoldDB" id="A0A0N4V9S2"/>
<protein>
    <submittedName>
        <fullName evidence="7">SH3 domain-containing protein</fullName>
    </submittedName>
</protein>
<dbReference type="PROSITE" id="PS50002">
    <property type="entry name" value="SH3"/>
    <property type="match status" value="1"/>
</dbReference>
<dbReference type="Gene3D" id="2.30.30.40">
    <property type="entry name" value="SH3 Domains"/>
    <property type="match status" value="1"/>
</dbReference>
<dbReference type="EMBL" id="UXUI01008618">
    <property type="protein sequence ID" value="VDD91964.1"/>
    <property type="molecule type" value="Genomic_DNA"/>
</dbReference>
<evidence type="ECO:0000313" key="6">
    <source>
        <dbReference type="Proteomes" id="UP000274131"/>
    </source>
</evidence>
<reference evidence="7" key="1">
    <citation type="submission" date="2017-02" db="UniProtKB">
        <authorList>
            <consortium name="WormBaseParasite"/>
        </authorList>
    </citation>
    <scope>IDENTIFICATION</scope>
</reference>
<dbReference type="Proteomes" id="UP000274131">
    <property type="component" value="Unassembled WGS sequence"/>
</dbReference>
<keyword evidence="6" id="KW-1185">Reference proteome</keyword>
<keyword evidence="1 2" id="KW-0728">SH3 domain</keyword>
<feature type="region of interest" description="Disordered" evidence="3">
    <location>
        <begin position="63"/>
        <end position="87"/>
    </location>
</feature>
<dbReference type="CDD" id="cd00174">
    <property type="entry name" value="SH3"/>
    <property type="match status" value="1"/>
</dbReference>
<proteinExistence type="predicted"/>